<dbReference type="Pfam" id="PF02390">
    <property type="entry name" value="Methyltransf_4"/>
    <property type="match status" value="1"/>
</dbReference>
<gene>
    <name evidence="7 8" type="primary">trmB</name>
    <name evidence="8" type="ORF">MmonteBS_23860</name>
</gene>
<keyword evidence="3 7" id="KW-0489">Methyltransferase</keyword>
<dbReference type="Proteomes" id="UP000245060">
    <property type="component" value="Unassembled WGS sequence"/>
</dbReference>
<feature type="binding site" evidence="7">
    <location>
        <position position="118"/>
    </location>
    <ligand>
        <name>S-adenosyl-L-methionine</name>
        <dbReference type="ChEBI" id="CHEBI:59789"/>
    </ligand>
</feature>
<keyword evidence="9" id="KW-1185">Reference proteome</keyword>
<evidence type="ECO:0000256" key="4">
    <source>
        <dbReference type="ARBA" id="ARBA00022679"/>
    </source>
</evidence>
<dbReference type="Gene3D" id="3.40.50.150">
    <property type="entry name" value="Vaccinia Virus protein VP39"/>
    <property type="match status" value="1"/>
</dbReference>
<dbReference type="InterPro" id="IPR055361">
    <property type="entry name" value="tRNA_methyltr_TrmB_bact"/>
</dbReference>
<evidence type="ECO:0000256" key="5">
    <source>
        <dbReference type="ARBA" id="ARBA00022691"/>
    </source>
</evidence>
<proteinExistence type="inferred from homology"/>
<sequence length="286" mass="31616">MGINLDQERLQRGFMGHHGQMHAQPGIGTCPDARAEVGAGLETEDAMTPAPEPSGSGAAEWGYLPATGFRSRRSNLSGAQRETWERLWPTVGRSEVPRRFEPLDTRAWFGREAPLVLEIGCGSGISTLAMAREEPEINVIAVEVYKRGLAQLLCAIDREQVRNIRLIRGNGIEVLQHLIAPGSLTGFRLYFPDPWPKARHHKRRFLQPGTVGLIADRLLPGGVLHAATDHSGYAEQMAEVGDGEPRLCRADPGSRLPISIVRPTTKYEMKAQEVGSSVSEFIWRRR</sequence>
<keyword evidence="6 7" id="KW-0819">tRNA processing</keyword>
<dbReference type="InterPro" id="IPR029063">
    <property type="entry name" value="SAM-dependent_MTases_sf"/>
</dbReference>
<feature type="binding site" evidence="7">
    <location>
        <position position="193"/>
    </location>
    <ligand>
        <name>S-adenosyl-L-methionine</name>
        <dbReference type="ChEBI" id="CHEBI:59789"/>
    </ligand>
</feature>
<dbReference type="PANTHER" id="PTHR23417">
    <property type="entry name" value="3-DEOXY-D-MANNO-OCTULOSONIC-ACID TRANSFERASE/TRNA GUANINE-N 7 - -METHYLTRANSFERASE"/>
    <property type="match status" value="1"/>
</dbReference>
<protein>
    <recommendedName>
        <fullName evidence="7">tRNA (guanine-N(7)-)-methyltransferase</fullName>
        <ecNumber evidence="7">2.1.1.33</ecNumber>
    </recommendedName>
    <alternativeName>
        <fullName evidence="7">tRNA (guanine(46)-N(7))-methyltransferase</fullName>
    </alternativeName>
    <alternativeName>
        <fullName evidence="7">tRNA(m7G46)-methyltransferase</fullName>
    </alternativeName>
</protein>
<feature type="binding site" evidence="7">
    <location>
        <begin position="265"/>
        <end position="268"/>
    </location>
    <ligand>
        <name>substrate</name>
    </ligand>
</feature>
<comment type="catalytic activity">
    <reaction evidence="1 7">
        <text>guanosine(46) in tRNA + S-adenosyl-L-methionine = N(7)-methylguanosine(46) in tRNA + S-adenosyl-L-homocysteine</text>
        <dbReference type="Rhea" id="RHEA:42708"/>
        <dbReference type="Rhea" id="RHEA-COMP:10188"/>
        <dbReference type="Rhea" id="RHEA-COMP:10189"/>
        <dbReference type="ChEBI" id="CHEBI:57856"/>
        <dbReference type="ChEBI" id="CHEBI:59789"/>
        <dbReference type="ChEBI" id="CHEBI:74269"/>
        <dbReference type="ChEBI" id="CHEBI:74480"/>
        <dbReference type="EC" id="2.1.1.33"/>
    </reaction>
</comment>
<evidence type="ECO:0000256" key="6">
    <source>
        <dbReference type="ARBA" id="ARBA00022694"/>
    </source>
</evidence>
<dbReference type="EC" id="2.1.1.33" evidence="7"/>
<dbReference type="EMBL" id="BFCH01000017">
    <property type="protein sequence ID" value="GBG38014.1"/>
    <property type="molecule type" value="Genomic_DNA"/>
</dbReference>
<evidence type="ECO:0000256" key="2">
    <source>
        <dbReference type="ARBA" id="ARBA00003015"/>
    </source>
</evidence>
<comment type="pathway">
    <text evidence="7">tRNA modification; N(7)-methylguanine-tRNA biosynthesis.</text>
</comment>
<comment type="caution">
    <text evidence="7">Lacks conserved residue(s) required for the propagation of feature annotation.</text>
</comment>
<keyword evidence="4 7" id="KW-0808">Transferase</keyword>
<dbReference type="CDD" id="cd02440">
    <property type="entry name" value="AdoMet_MTases"/>
    <property type="match status" value="1"/>
</dbReference>
<dbReference type="PROSITE" id="PS51625">
    <property type="entry name" value="SAM_MT_TRMB"/>
    <property type="match status" value="1"/>
</dbReference>
<dbReference type="HAMAP" id="MF_01057">
    <property type="entry name" value="tRNA_methyltr_TrmB"/>
    <property type="match status" value="1"/>
</dbReference>
<keyword evidence="5 7" id="KW-0949">S-adenosyl-L-methionine</keyword>
<evidence type="ECO:0000256" key="7">
    <source>
        <dbReference type="HAMAP-Rule" id="MF_01057"/>
    </source>
</evidence>
<feature type="binding site" evidence="7">
    <location>
        <position position="197"/>
    </location>
    <ligand>
        <name>substrate</name>
    </ligand>
</feature>
<feature type="binding site" evidence="7">
    <location>
        <position position="170"/>
    </location>
    <ligand>
        <name>S-adenosyl-L-methionine</name>
        <dbReference type="ChEBI" id="CHEBI:59789"/>
    </ligand>
</feature>
<evidence type="ECO:0000313" key="9">
    <source>
        <dbReference type="Proteomes" id="UP000245060"/>
    </source>
</evidence>
<feature type="binding site" evidence="7">
    <location>
        <position position="143"/>
    </location>
    <ligand>
        <name>S-adenosyl-L-methionine</name>
        <dbReference type="ChEBI" id="CHEBI:59789"/>
    </ligand>
</feature>
<feature type="binding site" evidence="7">
    <location>
        <position position="229"/>
    </location>
    <ligand>
        <name>substrate</name>
    </ligand>
</feature>
<dbReference type="SUPFAM" id="SSF53335">
    <property type="entry name" value="S-adenosyl-L-methionine-dependent methyltransferases"/>
    <property type="match status" value="1"/>
</dbReference>
<comment type="similarity">
    <text evidence="7">Belongs to the class I-like SAM-binding methyltransferase superfamily. TrmB family.</text>
</comment>
<evidence type="ECO:0000313" key="8">
    <source>
        <dbReference type="EMBL" id="GBG38014.1"/>
    </source>
</evidence>
<accession>A0ABQ0NME7</accession>
<organism evidence="8 9">
    <name type="scientific">Mycobacterium montefiorense</name>
    <dbReference type="NCBI Taxonomy" id="154654"/>
    <lineage>
        <taxon>Bacteria</taxon>
        <taxon>Bacillati</taxon>
        <taxon>Actinomycetota</taxon>
        <taxon>Actinomycetes</taxon>
        <taxon>Mycobacteriales</taxon>
        <taxon>Mycobacteriaceae</taxon>
        <taxon>Mycobacterium</taxon>
        <taxon>Mycobacterium simiae complex</taxon>
    </lineage>
</organism>
<comment type="function">
    <text evidence="2 7">Catalyzes the formation of N(7)-methylguanine at position 46 (m7G46) in tRNA.</text>
</comment>
<dbReference type="InterPro" id="IPR003358">
    <property type="entry name" value="tRNA_(Gua-N-7)_MeTrfase_Trmb"/>
</dbReference>
<dbReference type="NCBIfam" id="TIGR00091">
    <property type="entry name" value="tRNA (guanosine(46)-N7)-methyltransferase TrmB"/>
    <property type="match status" value="1"/>
</dbReference>
<comment type="caution">
    <text evidence="8">The sequence shown here is derived from an EMBL/GenBank/DDBJ whole genome shotgun (WGS) entry which is preliminary data.</text>
</comment>
<reference evidence="9" key="1">
    <citation type="submission" date="2018-04" db="EMBL/GenBank/DDBJ databases">
        <title>Draft genome sequence of Mycobacterium montefiorense isolated from Japanese black salamander.</title>
        <authorList>
            <person name="Fukano H."/>
            <person name="Yoshida M."/>
            <person name="Shimizu A."/>
            <person name="Iwao H."/>
            <person name="Kurata O."/>
            <person name="Katayama Y."/>
            <person name="Omatsu T."/>
            <person name="Mizutani T."/>
            <person name="Wada S."/>
            <person name="Hoshino Y."/>
        </authorList>
    </citation>
    <scope>NUCLEOTIDE SEQUENCE [LARGE SCALE GENOMIC DNA]</scope>
    <source>
        <strain evidence="9">BS</strain>
    </source>
</reference>
<evidence type="ECO:0000256" key="1">
    <source>
        <dbReference type="ARBA" id="ARBA00000142"/>
    </source>
</evidence>
<name>A0ABQ0NME7_9MYCO</name>
<dbReference type="PANTHER" id="PTHR23417:SF14">
    <property type="entry name" value="PENTACOTRIPEPTIDE-REPEAT REGION OF PRORP DOMAIN-CONTAINING PROTEIN"/>
    <property type="match status" value="1"/>
</dbReference>
<evidence type="ECO:0000256" key="3">
    <source>
        <dbReference type="ARBA" id="ARBA00022603"/>
    </source>
</evidence>